<protein>
    <submittedName>
        <fullName evidence="1">Uncharacterized protein</fullName>
    </submittedName>
</protein>
<accession>A0A5J4QZR4</accession>
<reference evidence="1 2" key="1">
    <citation type="submission" date="2019-03" db="EMBL/GenBank/DDBJ databases">
        <title>Single cell metagenomics reveals metabolic interactions within the superorganism composed of flagellate Streblomastix strix and complex community of Bacteroidetes bacteria on its surface.</title>
        <authorList>
            <person name="Treitli S.C."/>
            <person name="Kolisko M."/>
            <person name="Husnik F."/>
            <person name="Keeling P."/>
            <person name="Hampl V."/>
        </authorList>
    </citation>
    <scope>NUCLEOTIDE SEQUENCE [LARGE SCALE GENOMIC DNA]</scope>
    <source>
        <strain evidence="1">ST1C</strain>
    </source>
</reference>
<dbReference type="AlphaFoldDB" id="A0A5J4QZR4"/>
<comment type="caution">
    <text evidence="1">The sequence shown here is derived from an EMBL/GenBank/DDBJ whole genome shotgun (WGS) entry which is preliminary data.</text>
</comment>
<name>A0A5J4QZR4_9EUKA</name>
<evidence type="ECO:0000313" key="1">
    <source>
        <dbReference type="EMBL" id="KAA6326738.1"/>
    </source>
</evidence>
<proteinExistence type="predicted"/>
<sequence length="108" mass="11760">PQLIFYQSSYPPCKISPLLNFPLISDPNSELVDPPITKGVTDAKLLGIGAPQQNRVSSFGSPALQPPTPFSIDRKGSLDDPAPIYLTLFQLPNQISYTKISSLICVLF</sequence>
<evidence type="ECO:0000313" key="2">
    <source>
        <dbReference type="Proteomes" id="UP000324800"/>
    </source>
</evidence>
<gene>
    <name evidence="1" type="ORF">EZS28_053910</name>
</gene>
<dbReference type="EMBL" id="SNRW01043771">
    <property type="protein sequence ID" value="KAA6326738.1"/>
    <property type="molecule type" value="Genomic_DNA"/>
</dbReference>
<feature type="non-terminal residue" evidence="1">
    <location>
        <position position="1"/>
    </location>
</feature>
<organism evidence="1 2">
    <name type="scientific">Streblomastix strix</name>
    <dbReference type="NCBI Taxonomy" id="222440"/>
    <lineage>
        <taxon>Eukaryota</taxon>
        <taxon>Metamonada</taxon>
        <taxon>Preaxostyla</taxon>
        <taxon>Oxymonadida</taxon>
        <taxon>Streblomastigidae</taxon>
        <taxon>Streblomastix</taxon>
    </lineage>
</organism>
<dbReference type="Proteomes" id="UP000324800">
    <property type="component" value="Unassembled WGS sequence"/>
</dbReference>